<dbReference type="RefSeq" id="WP_217795027.1">
    <property type="nucleotide sequence ID" value="NZ_JAHSPG010000018.1"/>
</dbReference>
<sequence>MPEKARIDVNNKLNKSEDFYFLKKQAIEIIENLSGRNWSDYNTHDPGITILEALCYAITELGYKTSLDIQDILASGDNTDKLHHTQLYSAREILPCNPVTLNDFRKLIIDVKGVKNAWVELSSESEVPVFIREKQSGENDSSKYELTYDAESALQLLELRGLYKVYVEFEDNIRFEEQKDHIVSVIRQRLHSHRNLCEDFVSITSVEYEYFTVSMELKVSEGADIEKINAKVYKLIHDFISPGIKFYTVEQIFLKGYSVEEIFEGPVLKHGFIDAKELENSERRKEIHVSDIINMVLDIEGVIAIIDFMLPENADSFADFNEWISEVYKQQRKPRLNASDSKVTFSRSGDRHRSEADKYPDKNKVLALYTFMQSADTGTKLKSYTKDFILPTVAPAGIMAYYPVQQTLPAIYGMKEQIVDEEVDREAIQKALNDLKNFEERQRSDAKYKPAIADKTLRLYAIAKDELNKSLGEINSDAEIKKLKKAYVSTQMESLDKKKRLTLQLRGFLMFFEQLLGDYLQDLSNIKNAMSFDAEVSPEFSSDIFSEINDFETLFLSIQTYNNSHSNLVEPGNGYYFKRTKILNHLLARFSEAMYIISDLPDKKYGGGGEILKDKTAMLKDYIQVSKYRGRSYDYTQDEVWDTANVEGIKKRICRLTGIDTYERTNITSANISVEEKILQNNIKRYEVVVRDPESTEDVLLRSVHYENESEAYETLTWLLENGSNRKLYDVEGEKGKISYAIKRLNQENEYESIASAHFDHRGTMEKSLDKVQLFFADISKNENFHVLEHILLRPRITGRRNAPRKNDEIIEADVTLLLPALEPDGPYNLEKKEDNVLRYRFNIVDIQKRQSAAPLWSLQIINSETDETVLIIPETFSIYKHAVDRIEHIKRAAADQENYHTSIYADGFNLFKIEENGVTLASSKQKFKDKDAMELLINELINFFSYELPQEEIEDEEDLDKSSLLDPYSFQVTFVLPSWPARFRDVSFRHLLEKAIFLEVPAHIAPTIQWLDHRQMKEFETAYKMWITGQADNDISDVEIVNNLLYVLKKINDEAPE</sequence>
<dbReference type="AlphaFoldDB" id="A0A9E2SFX8"/>
<evidence type="ECO:0000313" key="1">
    <source>
        <dbReference type="EMBL" id="MBV4360545.1"/>
    </source>
</evidence>
<comment type="caution">
    <text evidence="1">The sequence shown here is derived from an EMBL/GenBank/DDBJ whole genome shotgun (WGS) entry which is preliminary data.</text>
</comment>
<dbReference type="Proteomes" id="UP000812270">
    <property type="component" value="Unassembled WGS sequence"/>
</dbReference>
<protein>
    <submittedName>
        <fullName evidence="1">Uncharacterized protein</fullName>
    </submittedName>
</protein>
<gene>
    <name evidence="1" type="ORF">KTO63_25500</name>
</gene>
<organism evidence="1 2">
    <name type="scientific">Pinibacter aurantiacus</name>
    <dbReference type="NCBI Taxonomy" id="2851599"/>
    <lineage>
        <taxon>Bacteria</taxon>
        <taxon>Pseudomonadati</taxon>
        <taxon>Bacteroidota</taxon>
        <taxon>Chitinophagia</taxon>
        <taxon>Chitinophagales</taxon>
        <taxon>Chitinophagaceae</taxon>
        <taxon>Pinibacter</taxon>
    </lineage>
</organism>
<reference evidence="1" key="1">
    <citation type="submission" date="2021-06" db="EMBL/GenBank/DDBJ databases">
        <authorList>
            <person name="Huq M.A."/>
        </authorList>
    </citation>
    <scope>NUCLEOTIDE SEQUENCE</scope>
    <source>
        <strain evidence="1">MAH-26</strain>
    </source>
</reference>
<keyword evidence="2" id="KW-1185">Reference proteome</keyword>
<proteinExistence type="predicted"/>
<evidence type="ECO:0000313" key="2">
    <source>
        <dbReference type="Proteomes" id="UP000812270"/>
    </source>
</evidence>
<accession>A0A9E2SFX8</accession>
<dbReference type="EMBL" id="JAHSPG010000018">
    <property type="protein sequence ID" value="MBV4360545.1"/>
    <property type="molecule type" value="Genomic_DNA"/>
</dbReference>
<name>A0A9E2SFX8_9BACT</name>